<dbReference type="EMBL" id="BAAACZ010000009">
    <property type="protein sequence ID" value="GAA0455966.1"/>
    <property type="molecule type" value="Genomic_DNA"/>
</dbReference>
<keyword evidence="4" id="KW-0812">Transmembrane</keyword>
<keyword evidence="5" id="KW-1133">Transmembrane helix</keyword>
<feature type="region of interest" description="Disordered" evidence="8">
    <location>
        <begin position="68"/>
        <end position="95"/>
    </location>
</feature>
<organism evidence="10 11">
    <name type="scientific">Alkalibacillus silvisoli</name>
    <dbReference type="NCBI Taxonomy" id="392823"/>
    <lineage>
        <taxon>Bacteria</taxon>
        <taxon>Bacillati</taxon>
        <taxon>Bacillota</taxon>
        <taxon>Bacilli</taxon>
        <taxon>Bacillales</taxon>
        <taxon>Bacillaceae</taxon>
        <taxon>Alkalibacillus</taxon>
    </lineage>
</organism>
<feature type="domain" description="OmpA-like" evidence="9">
    <location>
        <begin position="129"/>
        <end position="250"/>
    </location>
</feature>
<dbReference type="InterPro" id="IPR025713">
    <property type="entry name" value="MotB-like_N_dom"/>
</dbReference>
<dbReference type="Pfam" id="PF00691">
    <property type="entry name" value="OmpA"/>
    <property type="match status" value="1"/>
</dbReference>
<dbReference type="CDD" id="cd07185">
    <property type="entry name" value="OmpA_C-like"/>
    <property type="match status" value="1"/>
</dbReference>
<evidence type="ECO:0000256" key="7">
    <source>
        <dbReference type="PROSITE-ProRule" id="PRU00473"/>
    </source>
</evidence>
<dbReference type="PANTHER" id="PTHR30329">
    <property type="entry name" value="STATOR ELEMENT OF FLAGELLAR MOTOR COMPLEX"/>
    <property type="match status" value="1"/>
</dbReference>
<accession>A0ABP3JNK0</accession>
<evidence type="ECO:0000256" key="4">
    <source>
        <dbReference type="ARBA" id="ARBA00022692"/>
    </source>
</evidence>
<proteinExistence type="inferred from homology"/>
<name>A0ABP3JNK0_9BACI</name>
<evidence type="ECO:0000256" key="3">
    <source>
        <dbReference type="ARBA" id="ARBA00022475"/>
    </source>
</evidence>
<comment type="caution">
    <text evidence="10">The sequence shown here is derived from an EMBL/GenBank/DDBJ whole genome shotgun (WGS) entry which is preliminary data.</text>
</comment>
<dbReference type="RefSeq" id="WP_343782022.1">
    <property type="nucleotide sequence ID" value="NZ_BAAACZ010000009.1"/>
</dbReference>
<evidence type="ECO:0000256" key="5">
    <source>
        <dbReference type="ARBA" id="ARBA00022989"/>
    </source>
</evidence>
<dbReference type="PANTHER" id="PTHR30329:SF16">
    <property type="entry name" value="CHEMOTAXIS MOTB PROTEIN"/>
    <property type="match status" value="1"/>
</dbReference>
<evidence type="ECO:0000256" key="1">
    <source>
        <dbReference type="ARBA" id="ARBA00004162"/>
    </source>
</evidence>
<evidence type="ECO:0000256" key="6">
    <source>
        <dbReference type="ARBA" id="ARBA00023136"/>
    </source>
</evidence>
<dbReference type="Gene3D" id="3.30.1330.60">
    <property type="entry name" value="OmpA-like domain"/>
    <property type="match status" value="1"/>
</dbReference>
<protein>
    <submittedName>
        <fullName evidence="10">OmpA family protein</fullName>
    </submittedName>
</protein>
<dbReference type="PROSITE" id="PS51123">
    <property type="entry name" value="OMPA_2"/>
    <property type="match status" value="1"/>
</dbReference>
<keyword evidence="11" id="KW-1185">Reference proteome</keyword>
<dbReference type="InterPro" id="IPR006665">
    <property type="entry name" value="OmpA-like"/>
</dbReference>
<feature type="compositionally biased region" description="Acidic residues" evidence="8">
    <location>
        <begin position="69"/>
        <end position="95"/>
    </location>
</feature>
<comment type="subcellular location">
    <subcellularLocation>
        <location evidence="1">Cell membrane</location>
        <topology evidence="1">Single-pass membrane protein</topology>
    </subcellularLocation>
</comment>
<evidence type="ECO:0000313" key="11">
    <source>
        <dbReference type="Proteomes" id="UP001500740"/>
    </source>
</evidence>
<evidence type="ECO:0000259" key="9">
    <source>
        <dbReference type="PROSITE" id="PS51123"/>
    </source>
</evidence>
<dbReference type="Pfam" id="PF13677">
    <property type="entry name" value="MotB_plug"/>
    <property type="match status" value="1"/>
</dbReference>
<comment type="similarity">
    <text evidence="2">Belongs to the MotB family.</text>
</comment>
<dbReference type="InterPro" id="IPR050330">
    <property type="entry name" value="Bact_OuterMem_StrucFunc"/>
</dbReference>
<dbReference type="NCBIfam" id="NF005382">
    <property type="entry name" value="PRK06925.1"/>
    <property type="match status" value="1"/>
</dbReference>
<gene>
    <name evidence="10" type="ORF">GCM10008935_08520</name>
</gene>
<dbReference type="Proteomes" id="UP001500740">
    <property type="component" value="Unassembled WGS sequence"/>
</dbReference>
<dbReference type="InterPro" id="IPR036737">
    <property type="entry name" value="OmpA-like_sf"/>
</dbReference>
<evidence type="ECO:0000313" key="10">
    <source>
        <dbReference type="EMBL" id="GAA0455966.1"/>
    </source>
</evidence>
<sequence length="253" mass="29086">MKSKRRGQPKRSAPIWMVTYSDMVTLILVFFILLFSMSQIDAVKFNAVAESYRQNVIFDFMPSAIPLEDPTDYEEDDEGDLPDEDEDFTEDPEITEAEDEENLEELYEEIQDYLDDHNLNDVITASQTDRGVVLVLQERVLFNSGEAELIDDFLPFLDKVAILLDNIPNDVEVEGHTDDVPIDTYRYPSNWELSTARASSVIRYFVDEQSLDATRFQATGFAEFKPVSENATEEGLQRNRRVEMIILELSQSN</sequence>
<dbReference type="SUPFAM" id="SSF103088">
    <property type="entry name" value="OmpA-like"/>
    <property type="match status" value="1"/>
</dbReference>
<keyword evidence="6 7" id="KW-0472">Membrane</keyword>
<reference evidence="11" key="1">
    <citation type="journal article" date="2019" name="Int. J. Syst. Evol. Microbiol.">
        <title>The Global Catalogue of Microorganisms (GCM) 10K type strain sequencing project: providing services to taxonomists for standard genome sequencing and annotation.</title>
        <authorList>
            <consortium name="The Broad Institute Genomics Platform"/>
            <consortium name="The Broad Institute Genome Sequencing Center for Infectious Disease"/>
            <person name="Wu L."/>
            <person name="Ma J."/>
        </authorList>
    </citation>
    <scope>NUCLEOTIDE SEQUENCE [LARGE SCALE GENOMIC DNA]</scope>
    <source>
        <strain evidence="11">JCM 14193</strain>
    </source>
</reference>
<keyword evidence="3" id="KW-1003">Cell membrane</keyword>
<evidence type="ECO:0000256" key="8">
    <source>
        <dbReference type="SAM" id="MobiDB-lite"/>
    </source>
</evidence>
<evidence type="ECO:0000256" key="2">
    <source>
        <dbReference type="ARBA" id="ARBA00008914"/>
    </source>
</evidence>